<organism evidence="1 2">
    <name type="scientific">Undibacterium flavidum</name>
    <dbReference type="NCBI Taxonomy" id="2762297"/>
    <lineage>
        <taxon>Bacteria</taxon>
        <taxon>Pseudomonadati</taxon>
        <taxon>Pseudomonadota</taxon>
        <taxon>Betaproteobacteria</taxon>
        <taxon>Burkholderiales</taxon>
        <taxon>Oxalobacteraceae</taxon>
        <taxon>Undibacterium</taxon>
    </lineage>
</organism>
<sequence length="108" mass="13117">MAKISIEDFDRTKHPNHMWYIDNEQFTRYEHTGGLTPYKVCVVEVRGFQFIFHSSMQVELCLDYYSRKIHPSSRLPVYKENLGGDHWETQRWFEKLPLFYQKMPIARK</sequence>
<accession>A0ABR6Y9Z7</accession>
<gene>
    <name evidence="1" type="ORF">H8K55_07275</name>
</gene>
<dbReference type="Proteomes" id="UP000624279">
    <property type="component" value="Unassembled WGS sequence"/>
</dbReference>
<evidence type="ECO:0000313" key="1">
    <source>
        <dbReference type="EMBL" id="MBC3873381.1"/>
    </source>
</evidence>
<keyword evidence="2" id="KW-1185">Reference proteome</keyword>
<reference evidence="1 2" key="1">
    <citation type="submission" date="2020-08" db="EMBL/GenBank/DDBJ databases">
        <title>Novel species isolated from subtropical streams in China.</title>
        <authorList>
            <person name="Lu H."/>
        </authorList>
    </citation>
    <scope>NUCLEOTIDE SEQUENCE [LARGE SCALE GENOMIC DNA]</scope>
    <source>
        <strain evidence="1 2">LX15W</strain>
    </source>
</reference>
<dbReference type="EMBL" id="JACOGA010000005">
    <property type="protein sequence ID" value="MBC3873381.1"/>
    <property type="molecule type" value="Genomic_DNA"/>
</dbReference>
<name>A0ABR6Y9Z7_9BURK</name>
<protein>
    <submittedName>
        <fullName evidence="1">Uncharacterized protein</fullName>
    </submittedName>
</protein>
<evidence type="ECO:0000313" key="2">
    <source>
        <dbReference type="Proteomes" id="UP000624279"/>
    </source>
</evidence>
<comment type="caution">
    <text evidence="1">The sequence shown here is derived from an EMBL/GenBank/DDBJ whole genome shotgun (WGS) entry which is preliminary data.</text>
</comment>
<proteinExistence type="predicted"/>